<feature type="domain" description="DNA polymerase epsilon catalytic subunit A C-terminal" evidence="7">
    <location>
        <begin position="1"/>
        <end position="53"/>
    </location>
</feature>
<feature type="domain" description="DNA polymerase-epsilon zinc finger" evidence="8">
    <location>
        <begin position="251"/>
        <end position="306"/>
    </location>
</feature>
<evidence type="ECO:0000256" key="5">
    <source>
        <dbReference type="ARBA" id="ARBA00023125"/>
    </source>
</evidence>
<keyword evidence="5 6" id="KW-0238">DNA-binding</keyword>
<comment type="subcellular location">
    <subcellularLocation>
        <location evidence="6">Nucleus</location>
    </subcellularLocation>
</comment>
<dbReference type="GO" id="GO:0006272">
    <property type="term" value="P:leading strand elongation"/>
    <property type="evidence" value="ECO:0007669"/>
    <property type="project" value="TreeGrafter"/>
</dbReference>
<evidence type="ECO:0000256" key="2">
    <source>
        <dbReference type="ARBA" id="ARBA00022695"/>
    </source>
</evidence>
<keyword evidence="1 6" id="KW-0808">Transferase</keyword>
<keyword evidence="6" id="KW-0862">Zinc</keyword>
<comment type="caution">
    <text evidence="9">The sequence shown here is derived from an EMBL/GenBank/DDBJ whole genome shotgun (WGS) entry which is preliminary data.</text>
</comment>
<evidence type="ECO:0000256" key="1">
    <source>
        <dbReference type="ARBA" id="ARBA00022679"/>
    </source>
</evidence>
<dbReference type="Pfam" id="PF22912">
    <property type="entry name" value="zf-DPOE"/>
    <property type="match status" value="1"/>
</dbReference>
<dbReference type="Pfam" id="PF08490">
    <property type="entry name" value="DUF1744"/>
    <property type="match status" value="1"/>
</dbReference>
<evidence type="ECO:0000256" key="4">
    <source>
        <dbReference type="ARBA" id="ARBA00022932"/>
    </source>
</evidence>
<comment type="similarity">
    <text evidence="6">Belongs to the DNA polymerase type-B family.</text>
</comment>
<dbReference type="AlphaFoldDB" id="J9EHG1"/>
<dbReference type="GO" id="GO:0003887">
    <property type="term" value="F:DNA-directed DNA polymerase activity"/>
    <property type="evidence" value="ECO:0007669"/>
    <property type="project" value="UniProtKB-KW"/>
</dbReference>
<comment type="cofactor">
    <cofactor evidence="6">
        <name>[4Fe-4S] cluster</name>
        <dbReference type="ChEBI" id="CHEBI:49883"/>
    </cofactor>
</comment>
<dbReference type="GO" id="GO:0006297">
    <property type="term" value="P:nucleotide-excision repair, DNA gap filling"/>
    <property type="evidence" value="ECO:0007669"/>
    <property type="project" value="TreeGrafter"/>
</dbReference>
<dbReference type="PANTHER" id="PTHR10670:SF0">
    <property type="entry name" value="DNA POLYMERASE EPSILON CATALYTIC SUBUNIT A"/>
    <property type="match status" value="1"/>
</dbReference>
<reference evidence="10" key="1">
    <citation type="submission" date="2012-08" db="EMBL/GenBank/DDBJ databases">
        <title>The Genome Sequence of Wuchereria bancrofti.</title>
        <authorList>
            <person name="Nutman T.B."/>
            <person name="Fink D.L."/>
            <person name="Russ C."/>
            <person name="Young S."/>
            <person name="Zeng Q."/>
            <person name="Koehrsen M."/>
            <person name="Alvarado L."/>
            <person name="Berlin A."/>
            <person name="Chapman S.B."/>
            <person name="Chen Z."/>
            <person name="Freedman E."/>
            <person name="Gellesch M."/>
            <person name="Goldberg J."/>
            <person name="Griggs A."/>
            <person name="Gujja S."/>
            <person name="Heilman E.R."/>
            <person name="Heiman D."/>
            <person name="Hepburn T."/>
            <person name="Howarth C."/>
            <person name="Jen D."/>
            <person name="Larson L."/>
            <person name="Lewis B."/>
            <person name="Mehta T."/>
            <person name="Park D."/>
            <person name="Pearson M."/>
            <person name="Roberts A."/>
            <person name="Saif S."/>
            <person name="Shea T."/>
            <person name="Shenoy N."/>
            <person name="Sisk P."/>
            <person name="Stolte C."/>
            <person name="Sykes S."/>
            <person name="Walk T."/>
            <person name="White J."/>
            <person name="Yandava C."/>
            <person name="Haas B."/>
            <person name="Henn M.R."/>
            <person name="Nusbaum C."/>
            <person name="Birren B."/>
        </authorList>
    </citation>
    <scope>NUCLEOTIDE SEQUENCE [LARGE SCALE GENOMIC DNA]</scope>
    <source>
        <strain evidence="10">NA</strain>
    </source>
</reference>
<keyword evidence="6" id="KW-0408">Iron</keyword>
<evidence type="ECO:0000259" key="8">
    <source>
        <dbReference type="Pfam" id="PF22912"/>
    </source>
</evidence>
<keyword evidence="4 6" id="KW-0239">DNA-directed DNA polymerase</keyword>
<dbReference type="GO" id="GO:0008270">
    <property type="term" value="F:zinc ion binding"/>
    <property type="evidence" value="ECO:0007669"/>
    <property type="project" value="UniProtKB-KW"/>
</dbReference>
<name>J9EHG1_WUCBA</name>
<dbReference type="EMBL" id="ADBV01003544">
    <property type="protein sequence ID" value="EJW81563.1"/>
    <property type="molecule type" value="Genomic_DNA"/>
</dbReference>
<dbReference type="GO" id="GO:0006287">
    <property type="term" value="P:base-excision repair, gap-filling"/>
    <property type="evidence" value="ECO:0007669"/>
    <property type="project" value="TreeGrafter"/>
</dbReference>
<dbReference type="Pfam" id="PF23250">
    <property type="entry name" value="zf_DPOE_2"/>
    <property type="match status" value="1"/>
</dbReference>
<gene>
    <name evidence="9" type="ORF">WUBG_07529</name>
</gene>
<dbReference type="InterPro" id="IPR054475">
    <property type="entry name" value="Znf-DPOE"/>
</dbReference>
<dbReference type="GO" id="GO:0051539">
    <property type="term" value="F:4 iron, 4 sulfur cluster binding"/>
    <property type="evidence" value="ECO:0007669"/>
    <property type="project" value="UniProtKB-KW"/>
</dbReference>
<comment type="catalytic activity">
    <reaction evidence="6">
        <text>DNA(n) + a 2'-deoxyribonucleoside 5'-triphosphate = DNA(n+1) + diphosphate</text>
        <dbReference type="Rhea" id="RHEA:22508"/>
        <dbReference type="Rhea" id="RHEA-COMP:17339"/>
        <dbReference type="Rhea" id="RHEA-COMP:17340"/>
        <dbReference type="ChEBI" id="CHEBI:33019"/>
        <dbReference type="ChEBI" id="CHEBI:61560"/>
        <dbReference type="ChEBI" id="CHEBI:173112"/>
        <dbReference type="EC" id="2.7.7.7"/>
    </reaction>
</comment>
<dbReference type="Proteomes" id="UP000004810">
    <property type="component" value="Unassembled WGS sequence"/>
</dbReference>
<accession>J9EHG1</accession>
<keyword evidence="6" id="KW-0539">Nucleus</keyword>
<dbReference type="EC" id="2.7.7.7" evidence="6"/>
<keyword evidence="6" id="KW-0479">Metal-binding</keyword>
<dbReference type="GO" id="GO:0008310">
    <property type="term" value="F:single-stranded DNA 3'-5' DNA exonuclease activity"/>
    <property type="evidence" value="ECO:0007669"/>
    <property type="project" value="TreeGrafter"/>
</dbReference>
<keyword evidence="3 6" id="KW-0235">DNA replication</keyword>
<keyword evidence="6" id="KW-0863">Zinc-finger</keyword>
<dbReference type="GO" id="GO:0045004">
    <property type="term" value="P:DNA replication proofreading"/>
    <property type="evidence" value="ECO:0007669"/>
    <property type="project" value="TreeGrafter"/>
</dbReference>
<proteinExistence type="inferred from homology"/>
<evidence type="ECO:0000256" key="3">
    <source>
        <dbReference type="ARBA" id="ARBA00022705"/>
    </source>
</evidence>
<dbReference type="GO" id="GO:0000278">
    <property type="term" value="P:mitotic cell cycle"/>
    <property type="evidence" value="ECO:0007669"/>
    <property type="project" value="TreeGrafter"/>
</dbReference>
<keyword evidence="6" id="KW-0004">4Fe-4S</keyword>
<protein>
    <recommendedName>
        <fullName evidence="6">DNA polymerase epsilon catalytic subunit</fullName>
        <ecNumber evidence="6">2.7.7.7</ecNumber>
    </recommendedName>
</protein>
<organism evidence="9 10">
    <name type="scientific">Wuchereria bancrofti</name>
    <dbReference type="NCBI Taxonomy" id="6293"/>
    <lineage>
        <taxon>Eukaryota</taxon>
        <taxon>Metazoa</taxon>
        <taxon>Ecdysozoa</taxon>
        <taxon>Nematoda</taxon>
        <taxon>Chromadorea</taxon>
        <taxon>Rhabditida</taxon>
        <taxon>Spirurina</taxon>
        <taxon>Spiruromorpha</taxon>
        <taxon>Filarioidea</taxon>
        <taxon>Onchocercidae</taxon>
        <taxon>Wuchereria</taxon>
    </lineage>
</organism>
<dbReference type="InterPro" id="IPR029703">
    <property type="entry name" value="POL2"/>
</dbReference>
<comment type="function">
    <text evidence="6">DNA polymerase II participates in chromosomal DNA replication.</text>
</comment>
<evidence type="ECO:0000259" key="7">
    <source>
        <dbReference type="Pfam" id="PF08490"/>
    </source>
</evidence>
<evidence type="ECO:0000313" key="9">
    <source>
        <dbReference type="EMBL" id="EJW81563.1"/>
    </source>
</evidence>
<dbReference type="PANTHER" id="PTHR10670">
    <property type="entry name" value="DNA POLYMERASE EPSILON CATALYTIC SUBUNIT A"/>
    <property type="match status" value="1"/>
</dbReference>
<dbReference type="InterPro" id="IPR013697">
    <property type="entry name" value="DNA_pol_e_suA_C"/>
</dbReference>
<dbReference type="GO" id="GO:0003677">
    <property type="term" value="F:DNA binding"/>
    <property type="evidence" value="ECO:0007669"/>
    <property type="project" value="UniProtKB-KW"/>
</dbReference>
<dbReference type="GO" id="GO:0008622">
    <property type="term" value="C:epsilon DNA polymerase complex"/>
    <property type="evidence" value="ECO:0007669"/>
    <property type="project" value="InterPro"/>
</dbReference>
<keyword evidence="6" id="KW-0411">Iron-sulfur</keyword>
<evidence type="ECO:0000313" key="10">
    <source>
        <dbReference type="Proteomes" id="UP000004810"/>
    </source>
</evidence>
<keyword evidence="2 6" id="KW-0548">Nucleotidyltransferase</keyword>
<evidence type="ECO:0000256" key="6">
    <source>
        <dbReference type="RuleBase" id="RU365029"/>
    </source>
</evidence>
<sequence>MCTKRSSLEHAQSFVNSLLLSLEEHSIFASLNVKAIKFWDILLWIDTNDYIGILLGEEEEGNEVTVKLGTSNFIEGENYRNLFKQTLIGYLVLVARNVRSNNSVEEQQQYRLNLVGNEVTEQMFDFLNNLSSTSDIRENTDLRDSIILMVKGISHFIGLDCIVYESISKLRYQLLRMLNVNDASHDGTWQSLNVSCTLTQLFCSVCCQSSDLDICQSEAWICPSCGKHFDSFTIEQLLIERVNQLLIAYTIQDFKCTRCGAVRRHNLSLFCDCCGVEENIISPAELRFNLETIGKIAQQHDLIRLSELCEWILF</sequence>